<keyword evidence="7 8" id="KW-0472">Membrane</keyword>
<dbReference type="RefSeq" id="WP_368803366.1">
    <property type="nucleotide sequence ID" value="NZ_JAZHFV010000004.1"/>
</dbReference>
<feature type="transmembrane region" description="Helical" evidence="8">
    <location>
        <begin position="171"/>
        <end position="189"/>
    </location>
</feature>
<evidence type="ECO:0000256" key="7">
    <source>
        <dbReference type="ARBA" id="ARBA00023136"/>
    </source>
</evidence>
<dbReference type="PANTHER" id="PTHR30269">
    <property type="entry name" value="TRANSMEMBRANE PROTEIN YFCA"/>
    <property type="match status" value="1"/>
</dbReference>
<evidence type="ECO:0000256" key="6">
    <source>
        <dbReference type="ARBA" id="ARBA00022989"/>
    </source>
</evidence>
<comment type="caution">
    <text evidence="9">The sequence shown here is derived from an EMBL/GenBank/DDBJ whole genome shotgun (WGS) entry which is preliminary data.</text>
</comment>
<dbReference type="InterPro" id="IPR052017">
    <property type="entry name" value="TSUP"/>
</dbReference>
<name>A0ABV3WUH8_9HYPH</name>
<evidence type="ECO:0000256" key="3">
    <source>
        <dbReference type="ARBA" id="ARBA00022448"/>
    </source>
</evidence>
<evidence type="ECO:0000256" key="2">
    <source>
        <dbReference type="ARBA" id="ARBA00009142"/>
    </source>
</evidence>
<reference evidence="9 10" key="1">
    <citation type="submission" date="2024-01" db="EMBL/GenBank/DDBJ databases">
        <title>New evidence supports the origin of RcGTA from prophage.</title>
        <authorList>
            <person name="Xu Y."/>
            <person name="Liu B."/>
            <person name="Chen F."/>
        </authorList>
    </citation>
    <scope>NUCLEOTIDE SEQUENCE [LARGE SCALE GENOMIC DNA]</scope>
    <source>
        <strain evidence="9 10">CBW1107-2</strain>
    </source>
</reference>
<protein>
    <recommendedName>
        <fullName evidence="8">Probable membrane transporter protein</fullName>
    </recommendedName>
</protein>
<keyword evidence="4 8" id="KW-1003">Cell membrane</keyword>
<dbReference type="InterPro" id="IPR002781">
    <property type="entry name" value="TM_pro_TauE-like"/>
</dbReference>
<evidence type="ECO:0000256" key="1">
    <source>
        <dbReference type="ARBA" id="ARBA00004651"/>
    </source>
</evidence>
<dbReference type="EMBL" id="JAZHFV010000004">
    <property type="protein sequence ID" value="MEX4008342.1"/>
    <property type="molecule type" value="Genomic_DNA"/>
</dbReference>
<dbReference type="Proteomes" id="UP001559025">
    <property type="component" value="Unassembled WGS sequence"/>
</dbReference>
<organism evidence="9 10">
    <name type="scientific">Neoaquamicrobium sediminum</name>
    <dbReference type="NCBI Taxonomy" id="1849104"/>
    <lineage>
        <taxon>Bacteria</taxon>
        <taxon>Pseudomonadati</taxon>
        <taxon>Pseudomonadota</taxon>
        <taxon>Alphaproteobacteria</taxon>
        <taxon>Hyphomicrobiales</taxon>
        <taxon>Phyllobacteriaceae</taxon>
        <taxon>Neoaquamicrobium</taxon>
    </lineage>
</organism>
<accession>A0ABV3WUH8</accession>
<comment type="similarity">
    <text evidence="2 8">Belongs to the 4-toluene sulfonate uptake permease (TSUP) (TC 2.A.102) family.</text>
</comment>
<keyword evidence="6 8" id="KW-1133">Transmembrane helix</keyword>
<gene>
    <name evidence="9" type="ORF">V1479_13590</name>
</gene>
<proteinExistence type="inferred from homology"/>
<feature type="transmembrane region" description="Helical" evidence="8">
    <location>
        <begin position="101"/>
        <end position="121"/>
    </location>
</feature>
<evidence type="ECO:0000256" key="8">
    <source>
        <dbReference type="RuleBase" id="RU363041"/>
    </source>
</evidence>
<keyword evidence="10" id="KW-1185">Reference proteome</keyword>
<evidence type="ECO:0000313" key="9">
    <source>
        <dbReference type="EMBL" id="MEX4008342.1"/>
    </source>
</evidence>
<dbReference type="Pfam" id="PF01925">
    <property type="entry name" value="TauE"/>
    <property type="match status" value="1"/>
</dbReference>
<comment type="subcellular location">
    <subcellularLocation>
        <location evidence="1 8">Cell membrane</location>
        <topology evidence="1 8">Multi-pass membrane protein</topology>
    </subcellularLocation>
</comment>
<keyword evidence="3" id="KW-0813">Transport</keyword>
<sequence>MNLPPLDLSMMTLLAVVLVAGVAKGLSGFGTGMIVAPVAGALYGPKAALVIIVIIDSLPSVPVTVPALRIARWQEVLPVTLGLFLLFPAGIWLLTHGDETVLRWMICGAILCCVFVLWTGWRYKGPRNRLTSLGVGGVAGVLSGVASIPGPPVIAYWMASGIPATIIRANLLSLFLLGEFVSIGNLWFAGLFQRDIVTLGLLAAPAYFVGILAGWAMFSRGGEWLYRMVTFALVVMAALLALPAFDSVFDAIARQLAG</sequence>
<evidence type="ECO:0000256" key="4">
    <source>
        <dbReference type="ARBA" id="ARBA00022475"/>
    </source>
</evidence>
<feature type="transmembrane region" description="Helical" evidence="8">
    <location>
        <begin position="76"/>
        <end position="95"/>
    </location>
</feature>
<evidence type="ECO:0000256" key="5">
    <source>
        <dbReference type="ARBA" id="ARBA00022692"/>
    </source>
</evidence>
<feature type="transmembrane region" description="Helical" evidence="8">
    <location>
        <begin position="133"/>
        <end position="159"/>
    </location>
</feature>
<dbReference type="PANTHER" id="PTHR30269:SF37">
    <property type="entry name" value="MEMBRANE TRANSPORTER PROTEIN"/>
    <property type="match status" value="1"/>
</dbReference>
<evidence type="ECO:0000313" key="10">
    <source>
        <dbReference type="Proteomes" id="UP001559025"/>
    </source>
</evidence>
<feature type="transmembrane region" description="Helical" evidence="8">
    <location>
        <begin position="196"/>
        <end position="218"/>
    </location>
</feature>
<feature type="transmembrane region" description="Helical" evidence="8">
    <location>
        <begin position="224"/>
        <end position="245"/>
    </location>
</feature>
<keyword evidence="5 8" id="KW-0812">Transmembrane</keyword>